<keyword evidence="1" id="KW-0175">Coiled coil</keyword>
<gene>
    <name evidence="3" type="ORF">CK203_065725</name>
</gene>
<protein>
    <submittedName>
        <fullName evidence="3">Uncharacterized protein</fullName>
    </submittedName>
</protein>
<sequence>MGKKRFQIGATKPTSEPLSKKPLLQFQRSDQAIMPEPPDAMPGDKRIPRQPHLEAGQSSGPQCHQEEQEHRLPSSEIYFTVRAILTGSLSFASLPTREVEKVIKGCIMEIRRRLYQMEIEVTKLKQEVNDERQARARAEALVREVAANGEQNMADTLQQASLAAQKLISTEAELEATRRSLEGERERCKRIQSEASERQKEAVLAQKTSLQELDKERQARAHAEVYAREVAAKAQEEVAEAIKQAGVSIQKLSADEAELEATHRALAEERERCEKIKFEASEKQREALLAQQTSFQELARAEASAREAAAKAQEEIAQAMEHARRSTQKLSDTEVKLEASRQALDEERERCKRIQSQASEKQEDALLAQKTIFKELEDERQARACAEASAREAASKARDEVDEAVKKSILATQKLSAAEAELEATRLALVEQREHCQRIQSEASEKQKEVLLAQKISFQELEDERRALALAETSAREAAAKAQEERAEAVKQAILATKLLSAAEAELESTCQALAEERKHSKRIQSEASEKLKESLLSQQNNFKELKDERQAWICAEKWARETAAKARAEIAEAVRQSSLTTQKLSAVEAELEATRRVLAEERERYQRIQSEASEKQKEALLAQRTSFLKQLKAQVETAEKALHWDTK</sequence>
<feature type="coiled-coil region" evidence="1">
    <location>
        <begin position="585"/>
        <end position="619"/>
    </location>
</feature>
<accession>A0A438FPD4</accession>
<name>A0A438FPD4_VITVI</name>
<feature type="coiled-coil region" evidence="1">
    <location>
        <begin position="107"/>
        <end position="201"/>
    </location>
</feature>
<evidence type="ECO:0000256" key="1">
    <source>
        <dbReference type="SAM" id="Coils"/>
    </source>
</evidence>
<dbReference type="AlphaFoldDB" id="A0A438FPD4"/>
<dbReference type="Proteomes" id="UP000288805">
    <property type="component" value="Unassembled WGS sequence"/>
</dbReference>
<evidence type="ECO:0000313" key="4">
    <source>
        <dbReference type="Proteomes" id="UP000288805"/>
    </source>
</evidence>
<feature type="region of interest" description="Disordered" evidence="2">
    <location>
        <begin position="1"/>
        <end position="71"/>
    </location>
</feature>
<reference evidence="3 4" key="1">
    <citation type="journal article" date="2018" name="PLoS Genet.">
        <title>Population sequencing reveals clonal diversity and ancestral inbreeding in the grapevine cultivar Chardonnay.</title>
        <authorList>
            <person name="Roach M.J."/>
            <person name="Johnson D.L."/>
            <person name="Bohlmann J."/>
            <person name="van Vuuren H.J."/>
            <person name="Jones S.J."/>
            <person name="Pretorius I.S."/>
            <person name="Schmidt S.A."/>
            <person name="Borneman A.R."/>
        </authorList>
    </citation>
    <scope>NUCLEOTIDE SEQUENCE [LARGE SCALE GENOMIC DNA]</scope>
    <source>
        <strain evidence="4">cv. Chardonnay</strain>
        <tissue evidence="3">Leaf</tissue>
    </source>
</reference>
<dbReference type="EMBL" id="QGNW01000804">
    <property type="protein sequence ID" value="RVW61819.1"/>
    <property type="molecule type" value="Genomic_DNA"/>
</dbReference>
<feature type="coiled-coil region" evidence="1">
    <location>
        <begin position="415"/>
        <end position="492"/>
    </location>
</feature>
<feature type="region of interest" description="Disordered" evidence="2">
    <location>
        <begin position="309"/>
        <end position="338"/>
    </location>
</feature>
<proteinExistence type="predicted"/>
<organism evidence="3 4">
    <name type="scientific">Vitis vinifera</name>
    <name type="common">Grape</name>
    <dbReference type="NCBI Taxonomy" id="29760"/>
    <lineage>
        <taxon>Eukaryota</taxon>
        <taxon>Viridiplantae</taxon>
        <taxon>Streptophyta</taxon>
        <taxon>Embryophyta</taxon>
        <taxon>Tracheophyta</taxon>
        <taxon>Spermatophyta</taxon>
        <taxon>Magnoliopsida</taxon>
        <taxon>eudicotyledons</taxon>
        <taxon>Gunneridae</taxon>
        <taxon>Pentapetalae</taxon>
        <taxon>rosids</taxon>
        <taxon>Vitales</taxon>
        <taxon>Vitaceae</taxon>
        <taxon>Viteae</taxon>
        <taxon>Vitis</taxon>
    </lineage>
</organism>
<evidence type="ECO:0000256" key="2">
    <source>
        <dbReference type="SAM" id="MobiDB-lite"/>
    </source>
</evidence>
<evidence type="ECO:0000313" key="3">
    <source>
        <dbReference type="EMBL" id="RVW61819.1"/>
    </source>
</evidence>
<comment type="caution">
    <text evidence="3">The sequence shown here is derived from an EMBL/GenBank/DDBJ whole genome shotgun (WGS) entry which is preliminary data.</text>
</comment>